<keyword evidence="13" id="KW-1185">Reference proteome</keyword>
<dbReference type="Pfam" id="PF02518">
    <property type="entry name" value="HATPase_c"/>
    <property type="match status" value="1"/>
</dbReference>
<comment type="catalytic activity">
    <reaction evidence="1">
        <text>ATP + protein L-histidine = ADP + protein N-phospho-L-histidine.</text>
        <dbReference type="EC" id="2.7.13.3"/>
    </reaction>
</comment>
<keyword evidence="6" id="KW-0418">Kinase</keyword>
<comment type="caution">
    <text evidence="12">The sequence shown here is derived from an EMBL/GenBank/DDBJ whole genome shotgun (WGS) entry which is preliminary data.</text>
</comment>
<evidence type="ECO:0000256" key="5">
    <source>
        <dbReference type="ARBA" id="ARBA00022741"/>
    </source>
</evidence>
<dbReference type="OrthoDB" id="9781904at2"/>
<keyword evidence="7" id="KW-0067">ATP-binding</keyword>
<dbReference type="InterPro" id="IPR013655">
    <property type="entry name" value="PAS_fold_3"/>
</dbReference>
<name>A0A168J445_9BACL</name>
<dbReference type="AlphaFoldDB" id="A0A168J445"/>
<keyword evidence="3" id="KW-0597">Phosphoprotein</keyword>
<dbReference type="InterPro" id="IPR035965">
    <property type="entry name" value="PAS-like_dom_sf"/>
</dbReference>
<dbReference type="SMART" id="SM00086">
    <property type="entry name" value="PAC"/>
    <property type="match status" value="5"/>
</dbReference>
<dbReference type="GO" id="GO:0005524">
    <property type="term" value="F:ATP binding"/>
    <property type="evidence" value="ECO:0007669"/>
    <property type="project" value="UniProtKB-KW"/>
</dbReference>
<dbReference type="PROSITE" id="PS50109">
    <property type="entry name" value="HIS_KIN"/>
    <property type="match status" value="1"/>
</dbReference>
<dbReference type="GO" id="GO:0046983">
    <property type="term" value="F:protein dimerization activity"/>
    <property type="evidence" value="ECO:0007669"/>
    <property type="project" value="InterPro"/>
</dbReference>
<dbReference type="PANTHER" id="PTHR43304">
    <property type="entry name" value="PHYTOCHROME-LIKE PROTEIN CPH1"/>
    <property type="match status" value="1"/>
</dbReference>
<evidence type="ECO:0000259" key="10">
    <source>
        <dbReference type="PROSITE" id="PS50112"/>
    </source>
</evidence>
<evidence type="ECO:0000256" key="3">
    <source>
        <dbReference type="ARBA" id="ARBA00022553"/>
    </source>
</evidence>
<dbReference type="Pfam" id="PF13188">
    <property type="entry name" value="PAS_8"/>
    <property type="match status" value="1"/>
</dbReference>
<dbReference type="GO" id="GO:0000155">
    <property type="term" value="F:phosphorelay sensor kinase activity"/>
    <property type="evidence" value="ECO:0007669"/>
    <property type="project" value="InterPro"/>
</dbReference>
<dbReference type="GO" id="GO:0016020">
    <property type="term" value="C:membrane"/>
    <property type="evidence" value="ECO:0007669"/>
    <property type="project" value="InterPro"/>
</dbReference>
<dbReference type="GO" id="GO:0006355">
    <property type="term" value="P:regulation of DNA-templated transcription"/>
    <property type="evidence" value="ECO:0007669"/>
    <property type="project" value="InterPro"/>
</dbReference>
<dbReference type="Proteomes" id="UP000076967">
    <property type="component" value="Unassembled WGS sequence"/>
</dbReference>
<dbReference type="InterPro" id="IPR001610">
    <property type="entry name" value="PAC"/>
</dbReference>
<evidence type="ECO:0000256" key="7">
    <source>
        <dbReference type="ARBA" id="ARBA00022840"/>
    </source>
</evidence>
<dbReference type="InterPro" id="IPR003594">
    <property type="entry name" value="HATPase_dom"/>
</dbReference>
<dbReference type="EMBL" id="LVJH01000039">
    <property type="protein sequence ID" value="OAB40135.1"/>
    <property type="molecule type" value="Genomic_DNA"/>
</dbReference>
<dbReference type="InterPro" id="IPR011712">
    <property type="entry name" value="Sig_transdc_His_kin_sub3_dim/P"/>
</dbReference>
<protein>
    <recommendedName>
        <fullName evidence="2">histidine kinase</fullName>
        <ecNumber evidence="2">2.7.13.3</ecNumber>
    </recommendedName>
</protein>
<dbReference type="InterPro" id="IPR013767">
    <property type="entry name" value="PAS_fold"/>
</dbReference>
<dbReference type="InterPro" id="IPR000700">
    <property type="entry name" value="PAS-assoc_C"/>
</dbReference>
<dbReference type="InterPro" id="IPR052162">
    <property type="entry name" value="Sensor_kinase/Photoreceptor"/>
</dbReference>
<dbReference type="Gene3D" id="3.30.450.20">
    <property type="entry name" value="PAS domain"/>
    <property type="match status" value="6"/>
</dbReference>
<dbReference type="PROSITE" id="PS50113">
    <property type="entry name" value="PAC"/>
    <property type="match status" value="4"/>
</dbReference>
<proteinExistence type="predicted"/>
<dbReference type="EC" id="2.7.13.3" evidence="2"/>
<feature type="domain" description="PAC" evidence="11">
    <location>
        <begin position="449"/>
        <end position="501"/>
    </location>
</feature>
<evidence type="ECO:0000256" key="1">
    <source>
        <dbReference type="ARBA" id="ARBA00000085"/>
    </source>
</evidence>
<dbReference type="NCBIfam" id="TIGR00229">
    <property type="entry name" value="sensory_box"/>
    <property type="match status" value="5"/>
</dbReference>
<feature type="domain" description="PAC" evidence="11">
    <location>
        <begin position="70"/>
        <end position="123"/>
    </location>
</feature>
<gene>
    <name evidence="12" type="ORF">PGLA_18425</name>
</gene>
<dbReference type="PROSITE" id="PS50112">
    <property type="entry name" value="PAS"/>
    <property type="match status" value="4"/>
</dbReference>
<dbReference type="SMART" id="SM00091">
    <property type="entry name" value="PAS"/>
    <property type="match status" value="5"/>
</dbReference>
<feature type="domain" description="PAC" evidence="11">
    <location>
        <begin position="697"/>
        <end position="745"/>
    </location>
</feature>
<reference evidence="12 13" key="1">
    <citation type="submission" date="2016-03" db="EMBL/GenBank/DDBJ databases">
        <title>Draft genome sequence of Paenibacillus glacialis DSM 22343.</title>
        <authorList>
            <person name="Shin S.-K."/>
            <person name="Yi H."/>
        </authorList>
    </citation>
    <scope>NUCLEOTIDE SEQUENCE [LARGE SCALE GENOMIC DNA]</scope>
    <source>
        <strain evidence="12 13">DSM 22343</strain>
    </source>
</reference>
<evidence type="ECO:0000256" key="2">
    <source>
        <dbReference type="ARBA" id="ARBA00012438"/>
    </source>
</evidence>
<dbReference type="SMART" id="SM00387">
    <property type="entry name" value="HATPase_c"/>
    <property type="match status" value="1"/>
</dbReference>
<keyword evidence="4" id="KW-0808">Transferase</keyword>
<dbReference type="SUPFAM" id="SSF55874">
    <property type="entry name" value="ATPase domain of HSP90 chaperone/DNA topoisomerase II/histidine kinase"/>
    <property type="match status" value="1"/>
</dbReference>
<sequence length="1091" mass="126045">MNLDYNKDVTTWSLNKKMNFLTLSDGFKRWMGYLTEETIHSPELLQEMVYSDDLHLFDEHMKKLRSGQNSSLEHRIHIEESNELKWIQSIGIPVLGQDNEVCRIDGIVMDITEKRVAKEQLESTFSLYQEMLDRINIAIWSYDITLGKVSFISDAIAKITGYPIEKAKGITFWSDIAHPDEKPIIDQILATARQGIPNLSEYRIIHANGEIRWIQVRIIPILDRSQSVVRLDGIVADITERKVMEEAIHSYEQRYKSLFDYNSDVVCELDLLGNILAINPVAEDITGERLNISRETLSIVDMFGDENAGLMSDYFEKAIKGDSQQYAVTSYRKDGGVIHWDIKNMPIQVNNRLVGIFVIAKDVTVKREVEKRLAEREAEYRLITDNMKDLMVVLDSQGNFLVASPSCENIMGIPIEFIKGTTILEHIHPDDREYLIDQVMDMLITKSRKLLRFRFIHVKGYIIYLESMGTLVFDDAGEVEKIVFVSRDITKKVGIKKELRESEERYRRLIELSPQPMVLLRQSKVVYMNLAGLNMLGLTNADEITGQSMYDYIHSDDWEVGNHRMLQLIGKNYIGSKKYKIIRVDGQVIETEVIGIYDEITETILIVIKDVTERLKMQRALQASEERYRRLVELSPVAIAVYKEGEINYINPEGAKMLGVDINNETLSTNIMDWIHPDYREYVREGMESTLLNGYSRPAEYQVVRSDGRVIIVSMLSIYDSQSSSIQLMFEEITEKKRVEQALLESDERYFRLQTSLDQFSHDLFGVMKISQMEQRLLKEVRDILKVTNVSIIEVEYNKDKLCEIIETEKGYSLKIHEKKGKSYLLCIDEKPIGLEITAIRVWLATITRYVSVLFDNFLIIEDLTKELEQNASEQVAPTWLLRFMFNLSENERKRLAQDLHDSALQEQIIWYRKLDLLLMDKSITGVLREQLGQITEGLLDVIYQLRIMCNELRPPMLIRDGLVSSLEALFDFTQLRSNYGIYFDAEHFNHKLHDDVLIGLYRIVQELLANASKHSSATEVRILLSSQEEHIRLEYEDNGIGMDLIGMRDSITSMGIHGMRERVRSMDGVIHFLSSENNGLTMSISIPAHE</sequence>
<dbReference type="CDD" id="cd16917">
    <property type="entry name" value="HATPase_UhpB-NarQ-NarX-like"/>
    <property type="match status" value="1"/>
</dbReference>
<dbReference type="InterPro" id="IPR036890">
    <property type="entry name" value="HATPase_C_sf"/>
</dbReference>
<feature type="domain" description="PAC" evidence="11">
    <location>
        <begin position="198"/>
        <end position="250"/>
    </location>
</feature>
<dbReference type="RefSeq" id="WP_068535680.1">
    <property type="nucleotide sequence ID" value="NZ_LVJH01000039.1"/>
</dbReference>
<dbReference type="PANTHER" id="PTHR43304:SF1">
    <property type="entry name" value="PAC DOMAIN-CONTAINING PROTEIN"/>
    <property type="match status" value="1"/>
</dbReference>
<dbReference type="Pfam" id="PF00989">
    <property type="entry name" value="PAS"/>
    <property type="match status" value="2"/>
</dbReference>
<dbReference type="Pfam" id="PF07730">
    <property type="entry name" value="HisKA_3"/>
    <property type="match status" value="1"/>
</dbReference>
<accession>A0A168J445</accession>
<evidence type="ECO:0000259" key="9">
    <source>
        <dbReference type="PROSITE" id="PS50109"/>
    </source>
</evidence>
<dbReference type="STRING" id="494026.PGLA_18425"/>
<dbReference type="InterPro" id="IPR005467">
    <property type="entry name" value="His_kinase_dom"/>
</dbReference>
<feature type="domain" description="PAS" evidence="10">
    <location>
        <begin position="624"/>
        <end position="694"/>
    </location>
</feature>
<evidence type="ECO:0000259" key="11">
    <source>
        <dbReference type="PROSITE" id="PS50113"/>
    </source>
</evidence>
<dbReference type="Gene3D" id="3.30.565.10">
    <property type="entry name" value="Histidine kinase-like ATPase, C-terminal domain"/>
    <property type="match status" value="1"/>
</dbReference>
<dbReference type="InterPro" id="IPR000014">
    <property type="entry name" value="PAS"/>
</dbReference>
<evidence type="ECO:0000256" key="4">
    <source>
        <dbReference type="ARBA" id="ARBA00022679"/>
    </source>
</evidence>
<dbReference type="SUPFAM" id="SSF55785">
    <property type="entry name" value="PYP-like sensor domain (PAS domain)"/>
    <property type="match status" value="6"/>
</dbReference>
<feature type="domain" description="Histidine kinase" evidence="9">
    <location>
        <begin position="1001"/>
        <end position="1091"/>
    </location>
</feature>
<keyword evidence="8" id="KW-0902">Two-component regulatory system</keyword>
<feature type="domain" description="PAS" evidence="10">
    <location>
        <begin position="124"/>
        <end position="196"/>
    </location>
</feature>
<keyword evidence="5" id="KW-0547">Nucleotide-binding</keyword>
<organism evidence="12 13">
    <name type="scientific">Paenibacillus glacialis</name>
    <dbReference type="NCBI Taxonomy" id="494026"/>
    <lineage>
        <taxon>Bacteria</taxon>
        <taxon>Bacillati</taxon>
        <taxon>Bacillota</taxon>
        <taxon>Bacilli</taxon>
        <taxon>Bacillales</taxon>
        <taxon>Paenibacillaceae</taxon>
        <taxon>Paenibacillus</taxon>
    </lineage>
</organism>
<evidence type="ECO:0000256" key="8">
    <source>
        <dbReference type="ARBA" id="ARBA00023012"/>
    </source>
</evidence>
<evidence type="ECO:0000313" key="13">
    <source>
        <dbReference type="Proteomes" id="UP000076967"/>
    </source>
</evidence>
<feature type="domain" description="PAS" evidence="10">
    <location>
        <begin position="502"/>
        <end position="557"/>
    </location>
</feature>
<evidence type="ECO:0000256" key="6">
    <source>
        <dbReference type="ARBA" id="ARBA00022777"/>
    </source>
</evidence>
<evidence type="ECO:0000313" key="12">
    <source>
        <dbReference type="EMBL" id="OAB40135.1"/>
    </source>
</evidence>
<dbReference type="CDD" id="cd00130">
    <property type="entry name" value="PAS"/>
    <property type="match status" value="4"/>
</dbReference>
<dbReference type="Pfam" id="PF08447">
    <property type="entry name" value="PAS_3"/>
    <property type="match status" value="3"/>
</dbReference>
<feature type="domain" description="PAS" evidence="10">
    <location>
        <begin position="376"/>
        <end position="447"/>
    </location>
</feature>